<dbReference type="PROSITE" id="PS50113">
    <property type="entry name" value="PAC"/>
    <property type="match status" value="1"/>
</dbReference>
<dbReference type="Gene3D" id="3.30.450.20">
    <property type="entry name" value="PAS domain"/>
    <property type="match status" value="3"/>
</dbReference>
<dbReference type="NCBIfam" id="TIGR00229">
    <property type="entry name" value="sensory_box"/>
    <property type="match status" value="2"/>
</dbReference>
<dbReference type="SUPFAM" id="SSF55785">
    <property type="entry name" value="PYP-like sensor domain (PAS domain)"/>
    <property type="match status" value="3"/>
</dbReference>
<dbReference type="SUPFAM" id="SSF55781">
    <property type="entry name" value="GAF domain-like"/>
    <property type="match status" value="1"/>
</dbReference>
<dbReference type="Gene3D" id="3.30.565.10">
    <property type="entry name" value="Histidine kinase-like ATPase, C-terminal domain"/>
    <property type="match status" value="1"/>
</dbReference>
<dbReference type="SMART" id="SM00091">
    <property type="entry name" value="PAS"/>
    <property type="match status" value="3"/>
</dbReference>
<keyword evidence="4 9" id="KW-0418">Kinase</keyword>
<gene>
    <name evidence="9" type="primary">cckA_1</name>
    <name evidence="9" type="ORF">ROE7235_00256</name>
</gene>
<dbReference type="InterPro" id="IPR005467">
    <property type="entry name" value="His_kinase_dom"/>
</dbReference>
<dbReference type="InterPro" id="IPR029016">
    <property type="entry name" value="GAF-like_dom_sf"/>
</dbReference>
<dbReference type="AlphaFoldDB" id="A0A3B0M406"/>
<evidence type="ECO:0000256" key="2">
    <source>
        <dbReference type="ARBA" id="ARBA00012438"/>
    </source>
</evidence>
<dbReference type="InterPro" id="IPR000700">
    <property type="entry name" value="PAS-assoc_C"/>
</dbReference>
<dbReference type="InterPro" id="IPR003594">
    <property type="entry name" value="HATPase_dom"/>
</dbReference>
<accession>A0A3B0M406</accession>
<evidence type="ECO:0000256" key="1">
    <source>
        <dbReference type="ARBA" id="ARBA00000085"/>
    </source>
</evidence>
<dbReference type="Pfam" id="PF01590">
    <property type="entry name" value="GAF"/>
    <property type="match status" value="1"/>
</dbReference>
<dbReference type="EC" id="2.7.13.3" evidence="2"/>
<dbReference type="RefSeq" id="WP_121092845.1">
    <property type="nucleotide sequence ID" value="NZ_UIHC01000002.1"/>
</dbReference>
<keyword evidence="3" id="KW-0808">Transferase</keyword>
<dbReference type="Gene3D" id="3.40.50.2300">
    <property type="match status" value="1"/>
</dbReference>
<dbReference type="InterPro" id="IPR013656">
    <property type="entry name" value="PAS_4"/>
</dbReference>
<feature type="domain" description="PAC" evidence="8">
    <location>
        <begin position="400"/>
        <end position="452"/>
    </location>
</feature>
<keyword evidence="5" id="KW-0597">Phosphoprotein</keyword>
<dbReference type="PROSITE" id="PS50110">
    <property type="entry name" value="RESPONSE_REGULATORY"/>
    <property type="match status" value="1"/>
</dbReference>
<dbReference type="Pfam" id="PF02518">
    <property type="entry name" value="HATPase_c"/>
    <property type="match status" value="1"/>
</dbReference>
<feature type="modified residue" description="4-aspartylphosphate" evidence="5">
    <location>
        <position position="887"/>
    </location>
</feature>
<dbReference type="Proteomes" id="UP000272908">
    <property type="component" value="Unassembled WGS sequence"/>
</dbReference>
<keyword evidence="10" id="KW-1185">Reference proteome</keyword>
<dbReference type="InterPro" id="IPR035965">
    <property type="entry name" value="PAS-like_dom_sf"/>
</dbReference>
<dbReference type="Gene3D" id="1.10.287.130">
    <property type="match status" value="1"/>
</dbReference>
<evidence type="ECO:0000256" key="5">
    <source>
        <dbReference type="PROSITE-ProRule" id="PRU00169"/>
    </source>
</evidence>
<proteinExistence type="predicted"/>
<dbReference type="SUPFAM" id="SSF55874">
    <property type="entry name" value="ATPase domain of HSP90 chaperone/DNA topoisomerase II/histidine kinase"/>
    <property type="match status" value="1"/>
</dbReference>
<dbReference type="OrthoDB" id="9796100at2"/>
<feature type="domain" description="Histidine kinase" evidence="6">
    <location>
        <begin position="590"/>
        <end position="819"/>
    </location>
</feature>
<dbReference type="SUPFAM" id="SSF52172">
    <property type="entry name" value="CheY-like"/>
    <property type="match status" value="1"/>
</dbReference>
<evidence type="ECO:0000313" key="10">
    <source>
        <dbReference type="Proteomes" id="UP000272908"/>
    </source>
</evidence>
<dbReference type="InterPro" id="IPR004358">
    <property type="entry name" value="Sig_transdc_His_kin-like_C"/>
</dbReference>
<dbReference type="CDD" id="cd00156">
    <property type="entry name" value="REC"/>
    <property type="match status" value="1"/>
</dbReference>
<dbReference type="PRINTS" id="PR00344">
    <property type="entry name" value="BCTRLSENSOR"/>
</dbReference>
<feature type="domain" description="Response regulatory" evidence="7">
    <location>
        <begin position="836"/>
        <end position="952"/>
    </location>
</feature>
<sequence>MTSTELPYGTHAAPVRTDKGTAALTRVFAQAARDLQRCAPLESDSTLDAVLGAVGSAMGTCRAYVFEIVDTVFIRNTHEWCAPGIVAMKPELQHVPYHIGAVFWDRFREYGSIQINDVTTILPNSELRQILDEQDISALMAAPFWRNGEMIGFVGLDYTSGPQSFLPEEDNLIRALAAQVGMLRALKLSSRDALRVETELDRARARLSATVAALPELLVETNHDGVIIGFHQSSPLTFAARPQEVIGQPPETVLPAHLAAICRKAMREVDLLGWSQAHSYAVKTPVGQKWYTLYATSRSLTGAADAAKGYLFVVRDVTHAQRQDRRVRQLVRVAELSNNLIMLTDEERRIRWMNPAAIARTGYTFQQAEGLRPSEILNLSQSAPDIVEELCRTLNEGHAIHRELPAKSQDGSDYWLDLNVQPLHDSTGAIEGYMVLGMDTTSHKMAEARLLNDRSRAMSASHEGIAIIRPNGRLSYANPALRQILDLPKGVRLDALMWTDITPADLTERMTGILPVLMSEGVWHGEFTRKSDDGALRHFSISLSVEADTSTLAQIRDITRRKQAEQDRAHLREQLQKAQARELGAQLAAGLAHDFANVLATISGSVDVLSTQLGPEATQTIDRIRTATGEARELARGLTRLDTARPKATTLALAPVLQQAADLLTPGLEAPIRLELDLPDDSLHVHGDRMELMQLVLNLALNARDACRESLDQDPDGPNVLHLRARPCPPDMLPDSFELGLRLPDMDYALIELCDSGDGIPQALGGSIFAPYVTSKGDAGAGLGLAVVANIVTTRGAALRLLPNTPKGTRVQVFWPCRPLGGLDMATTSTPLADTNILLVDNDDLVLQQLADTLVRAGAEVASCIDPADALEAITQAPHDWDLVLTDFDMGTLTGSELAKAMHAQREDLPIILMTGNSELHFATKSVHTDFAATLRKPICSTVLISVLLAAKLRSQRHI</sequence>
<dbReference type="CDD" id="cd00130">
    <property type="entry name" value="PAS"/>
    <property type="match status" value="2"/>
</dbReference>
<dbReference type="SMART" id="SM00448">
    <property type="entry name" value="REC"/>
    <property type="match status" value="1"/>
</dbReference>
<dbReference type="InterPro" id="IPR001789">
    <property type="entry name" value="Sig_transdc_resp-reg_receiver"/>
</dbReference>
<dbReference type="PROSITE" id="PS50109">
    <property type="entry name" value="HIS_KIN"/>
    <property type="match status" value="1"/>
</dbReference>
<dbReference type="EMBL" id="UIHC01000002">
    <property type="protein sequence ID" value="SUZ30533.1"/>
    <property type="molecule type" value="Genomic_DNA"/>
</dbReference>
<organism evidence="9 10">
    <name type="scientific">Roseinatronobacter ekhonensis</name>
    <dbReference type="NCBI Taxonomy" id="254356"/>
    <lineage>
        <taxon>Bacteria</taxon>
        <taxon>Pseudomonadati</taxon>
        <taxon>Pseudomonadota</taxon>
        <taxon>Alphaproteobacteria</taxon>
        <taxon>Rhodobacterales</taxon>
        <taxon>Paracoccaceae</taxon>
        <taxon>Roseinatronobacter</taxon>
    </lineage>
</organism>
<protein>
    <recommendedName>
        <fullName evidence="2">histidine kinase</fullName>
        <ecNumber evidence="2">2.7.13.3</ecNumber>
    </recommendedName>
</protein>
<dbReference type="InterPro" id="IPR000014">
    <property type="entry name" value="PAS"/>
</dbReference>
<evidence type="ECO:0000259" key="7">
    <source>
        <dbReference type="PROSITE" id="PS50110"/>
    </source>
</evidence>
<dbReference type="GO" id="GO:0000160">
    <property type="term" value="P:phosphorelay signal transduction system"/>
    <property type="evidence" value="ECO:0007669"/>
    <property type="project" value="InterPro"/>
</dbReference>
<name>A0A3B0M406_9RHOB</name>
<evidence type="ECO:0000256" key="3">
    <source>
        <dbReference type="ARBA" id="ARBA00022679"/>
    </source>
</evidence>
<dbReference type="PANTHER" id="PTHR43065">
    <property type="entry name" value="SENSOR HISTIDINE KINASE"/>
    <property type="match status" value="1"/>
</dbReference>
<evidence type="ECO:0000313" key="9">
    <source>
        <dbReference type="EMBL" id="SUZ30533.1"/>
    </source>
</evidence>
<evidence type="ECO:0000259" key="6">
    <source>
        <dbReference type="PROSITE" id="PS50109"/>
    </source>
</evidence>
<dbReference type="GO" id="GO:0004673">
    <property type="term" value="F:protein histidine kinase activity"/>
    <property type="evidence" value="ECO:0007669"/>
    <property type="project" value="UniProtKB-EC"/>
</dbReference>
<evidence type="ECO:0000259" key="8">
    <source>
        <dbReference type="PROSITE" id="PS50113"/>
    </source>
</evidence>
<dbReference type="Pfam" id="PF13426">
    <property type="entry name" value="PAS_9"/>
    <property type="match status" value="1"/>
</dbReference>
<dbReference type="InterPro" id="IPR036890">
    <property type="entry name" value="HATPase_C_sf"/>
</dbReference>
<dbReference type="Gene3D" id="3.30.450.40">
    <property type="match status" value="1"/>
</dbReference>
<dbReference type="SMART" id="SM00387">
    <property type="entry name" value="HATPase_c"/>
    <property type="match status" value="1"/>
</dbReference>
<dbReference type="InterPro" id="IPR011006">
    <property type="entry name" value="CheY-like_superfamily"/>
</dbReference>
<reference evidence="10" key="1">
    <citation type="submission" date="2018-08" db="EMBL/GenBank/DDBJ databases">
        <authorList>
            <person name="Rodrigo-Torres L."/>
            <person name="Arahal R. D."/>
            <person name="Lucena T."/>
        </authorList>
    </citation>
    <scope>NUCLEOTIDE SEQUENCE [LARGE SCALE GENOMIC DNA]</scope>
    <source>
        <strain evidence="10">CECT 7235</strain>
    </source>
</reference>
<dbReference type="InterPro" id="IPR003018">
    <property type="entry name" value="GAF"/>
</dbReference>
<comment type="catalytic activity">
    <reaction evidence="1">
        <text>ATP + protein L-histidine = ADP + protein N-phospho-L-histidine.</text>
        <dbReference type="EC" id="2.7.13.3"/>
    </reaction>
</comment>
<dbReference type="PANTHER" id="PTHR43065:SF42">
    <property type="entry name" value="TWO-COMPONENT SENSOR PPRA"/>
    <property type="match status" value="1"/>
</dbReference>
<evidence type="ECO:0000256" key="4">
    <source>
        <dbReference type="ARBA" id="ARBA00022777"/>
    </source>
</evidence>
<dbReference type="Pfam" id="PF00072">
    <property type="entry name" value="Response_reg"/>
    <property type="match status" value="1"/>
</dbReference>
<dbReference type="Pfam" id="PF08448">
    <property type="entry name" value="PAS_4"/>
    <property type="match status" value="2"/>
</dbReference>